<keyword evidence="3" id="KW-1185">Reference proteome</keyword>
<evidence type="ECO:0000313" key="3">
    <source>
        <dbReference type="Proteomes" id="UP000011761"/>
    </source>
</evidence>
<dbReference type="KEGG" id="bcom:BAUCODRAFT_149738"/>
<reference evidence="2 3" key="1">
    <citation type="journal article" date="2012" name="PLoS Pathog.">
        <title>Diverse lifestyles and strategies of plant pathogenesis encoded in the genomes of eighteen Dothideomycetes fungi.</title>
        <authorList>
            <person name="Ohm R.A."/>
            <person name="Feau N."/>
            <person name="Henrissat B."/>
            <person name="Schoch C.L."/>
            <person name="Horwitz B.A."/>
            <person name="Barry K.W."/>
            <person name="Condon B.J."/>
            <person name="Copeland A.C."/>
            <person name="Dhillon B."/>
            <person name="Glaser F."/>
            <person name="Hesse C.N."/>
            <person name="Kosti I."/>
            <person name="LaButti K."/>
            <person name="Lindquist E.A."/>
            <person name="Lucas S."/>
            <person name="Salamov A.A."/>
            <person name="Bradshaw R.E."/>
            <person name="Ciuffetti L."/>
            <person name="Hamelin R.C."/>
            <person name="Kema G.H.J."/>
            <person name="Lawrence C."/>
            <person name="Scott J.A."/>
            <person name="Spatafora J.W."/>
            <person name="Turgeon B.G."/>
            <person name="de Wit P.J.G.M."/>
            <person name="Zhong S."/>
            <person name="Goodwin S.B."/>
            <person name="Grigoriev I.V."/>
        </authorList>
    </citation>
    <scope>NUCLEOTIDE SEQUENCE [LARGE SCALE GENOMIC DNA]</scope>
    <source>
        <strain evidence="2 3">UAMH 10762</strain>
    </source>
</reference>
<protein>
    <submittedName>
        <fullName evidence="2">Uncharacterized protein</fullName>
    </submittedName>
</protein>
<evidence type="ECO:0000256" key="1">
    <source>
        <dbReference type="SAM" id="SignalP"/>
    </source>
</evidence>
<dbReference type="OMA" id="KEMMQVM"/>
<dbReference type="OrthoDB" id="3638982at2759"/>
<gene>
    <name evidence="2" type="ORF">BAUCODRAFT_149738</name>
</gene>
<dbReference type="AlphaFoldDB" id="M2N745"/>
<name>M2N745_BAUPA</name>
<accession>M2N745</accession>
<dbReference type="Proteomes" id="UP000011761">
    <property type="component" value="Unassembled WGS sequence"/>
</dbReference>
<proteinExistence type="predicted"/>
<feature type="chain" id="PRO_5004021954" evidence="1">
    <location>
        <begin position="18"/>
        <end position="175"/>
    </location>
</feature>
<dbReference type="HOGENOM" id="CLU_110347_1_1_1"/>
<evidence type="ECO:0000313" key="2">
    <source>
        <dbReference type="EMBL" id="EMC94605.1"/>
    </source>
</evidence>
<keyword evidence="1" id="KW-0732">Signal</keyword>
<dbReference type="RefSeq" id="XP_007678396.1">
    <property type="nucleotide sequence ID" value="XM_007680206.1"/>
</dbReference>
<organism evidence="2 3">
    <name type="scientific">Baudoinia panamericana (strain UAMH 10762)</name>
    <name type="common">Angels' share fungus</name>
    <name type="synonym">Baudoinia compniacensis (strain UAMH 10762)</name>
    <dbReference type="NCBI Taxonomy" id="717646"/>
    <lineage>
        <taxon>Eukaryota</taxon>
        <taxon>Fungi</taxon>
        <taxon>Dikarya</taxon>
        <taxon>Ascomycota</taxon>
        <taxon>Pezizomycotina</taxon>
        <taxon>Dothideomycetes</taxon>
        <taxon>Dothideomycetidae</taxon>
        <taxon>Mycosphaerellales</taxon>
        <taxon>Teratosphaeriaceae</taxon>
        <taxon>Baudoinia</taxon>
    </lineage>
</organism>
<feature type="signal peptide" evidence="1">
    <location>
        <begin position="1"/>
        <end position="17"/>
    </location>
</feature>
<dbReference type="GeneID" id="19108991"/>
<dbReference type="EMBL" id="KB445558">
    <property type="protein sequence ID" value="EMC94605.1"/>
    <property type="molecule type" value="Genomic_DNA"/>
</dbReference>
<dbReference type="eggNOG" id="ENOG502T2SE">
    <property type="taxonomic scope" value="Eukaryota"/>
</dbReference>
<sequence>MFSALLPAFLLSSLTLAAPQWPGPNYQGHQQCSQAVVALAAGIHLNIQGQYSEFNGTVNLINIESASSVNQTAFYIAKGELLSDIQAGMNIRLFNQEIAPTGNAAIAGLAKYEAAQQTEQALAEDLTGVYAVDVTALDSLKSDITAGIQLNEENLKNATQDCVLTVVFPPANLSA</sequence>